<evidence type="ECO:0000313" key="2">
    <source>
        <dbReference type="EMBL" id="BAI62548.1"/>
    </source>
</evidence>
<reference evidence="2 3" key="1">
    <citation type="journal article" date="2007" name="Appl. Environ. Microbiol.">
        <title>Isolation of key methanogens for global methane emission from rice paddy fields: a novel isolate affiliated with the clone cluster rice cluster I.</title>
        <authorList>
            <person name="Sakai S."/>
            <person name="Imachi H."/>
            <person name="Sekiguchi Y."/>
            <person name="Ohashi A."/>
            <person name="Harada H."/>
            <person name="Kamagata Y."/>
        </authorList>
    </citation>
    <scope>NUCLEOTIDE SEQUENCE [LARGE SCALE GENOMIC DNA]</scope>
    <source>
        <strain evidence="3">DSM 17711 / JCM 13418 / NBRC 101707 / SANAE</strain>
    </source>
</reference>
<dbReference type="GeneID" id="8682236"/>
<sequence>MDNKKKIIDSPWTKARMKGPLSKYVNELEKDSVDSIIELPVSKVYYSDIIRLFGLFDLHFKAFKAEIDTYKDAYLFDETNYTRIDGVDKSEDVDALFLAYYGESPDPRVFLMLTPVNAAICINDKYGIPYGFYEDAYRLLSKNRRLLDRFFRLNIDYVIIIAVIAIIVAALLGAGQILLVSITVVSSLIIATLYAVAYYAKRRYYRVYLCEAPVKKGPIGSAVAKMLEALHIVFN</sequence>
<dbReference type="RefSeq" id="WP_012901222.1">
    <property type="nucleotide sequence ID" value="NC_013665.1"/>
</dbReference>
<dbReference type="InParanoid" id="D1Z1H6"/>
<dbReference type="EMBL" id="AP011532">
    <property type="protein sequence ID" value="BAI62548.1"/>
    <property type="molecule type" value="Genomic_DNA"/>
</dbReference>
<dbReference type="STRING" id="304371.MCP_2476"/>
<evidence type="ECO:0000256" key="1">
    <source>
        <dbReference type="SAM" id="Phobius"/>
    </source>
</evidence>
<evidence type="ECO:0000313" key="3">
    <source>
        <dbReference type="Proteomes" id="UP000001882"/>
    </source>
</evidence>
<feature type="transmembrane region" description="Helical" evidence="1">
    <location>
        <begin position="150"/>
        <end position="171"/>
    </location>
</feature>
<keyword evidence="1" id="KW-0472">Membrane</keyword>
<reference evidence="3" key="3">
    <citation type="journal article" date="2011" name="PLoS ONE">
        <title>Genome sequence of a mesophilic hydrogenotrophic methanogen Methanocella paludicola, the first cultivated representative of the order Methanocellales.</title>
        <authorList>
            <person name="Sakai S."/>
            <person name="Takaki Y."/>
            <person name="Shimamura S."/>
            <person name="Sekine M."/>
            <person name="Tajima T."/>
            <person name="Kosugi H."/>
            <person name="Ichikawa N."/>
            <person name="Tasumi E."/>
            <person name="Hiraki A.T."/>
            <person name="Shimizu A."/>
            <person name="Kato Y."/>
            <person name="Nishiko R."/>
            <person name="Mori K."/>
            <person name="Fujita N."/>
            <person name="Imachi H."/>
            <person name="Takai K."/>
        </authorList>
    </citation>
    <scope>NUCLEOTIDE SEQUENCE [LARGE SCALE GENOMIC DNA]</scope>
    <source>
        <strain evidence="3">DSM 17711 / JCM 13418 / NBRC 101707 / SANAE</strain>
    </source>
</reference>
<name>D1Z1H6_METPS</name>
<protein>
    <submittedName>
        <fullName evidence="2">Uncharacterized protein</fullName>
    </submittedName>
</protein>
<proteinExistence type="predicted"/>
<reference evidence="2 3" key="2">
    <citation type="journal article" date="2008" name="Int. J. Syst. Evol. Microbiol.">
        <title>Methanocella paludicola gen. nov., sp. nov., a methane-producing archaeon, the first isolate of the lineage 'Rice Cluster I', and proposal of the new archaeal order Methanocellales ord. nov.</title>
        <authorList>
            <person name="Sakai S."/>
            <person name="Imachi H."/>
            <person name="Hanada S."/>
            <person name="Ohashi A."/>
            <person name="Harada H."/>
            <person name="Kamagata Y."/>
        </authorList>
    </citation>
    <scope>NUCLEOTIDE SEQUENCE [LARGE SCALE GENOMIC DNA]</scope>
    <source>
        <strain evidence="3">DSM 17711 / JCM 13418 / NBRC 101707 / SANAE</strain>
    </source>
</reference>
<dbReference type="Proteomes" id="UP000001882">
    <property type="component" value="Chromosome"/>
</dbReference>
<dbReference type="AlphaFoldDB" id="D1Z1H6"/>
<keyword evidence="1" id="KW-1133">Transmembrane helix</keyword>
<feature type="transmembrane region" description="Helical" evidence="1">
    <location>
        <begin position="177"/>
        <end position="199"/>
    </location>
</feature>
<organism evidence="2 3">
    <name type="scientific">Methanocella paludicola (strain DSM 17711 / JCM 13418 / NBRC 101707 / SANAE)</name>
    <dbReference type="NCBI Taxonomy" id="304371"/>
    <lineage>
        <taxon>Archaea</taxon>
        <taxon>Methanobacteriati</taxon>
        <taxon>Methanobacteriota</taxon>
        <taxon>Stenosarchaea group</taxon>
        <taxon>Methanomicrobia</taxon>
        <taxon>Methanocellales</taxon>
        <taxon>Methanocellaceae</taxon>
        <taxon>Methanocella</taxon>
    </lineage>
</organism>
<keyword evidence="3" id="KW-1185">Reference proteome</keyword>
<gene>
    <name evidence="2" type="ordered locus">MCP_2476</name>
</gene>
<keyword evidence="1" id="KW-0812">Transmembrane</keyword>
<dbReference type="KEGG" id="mpd:MCP_2476"/>
<accession>D1Z1H6</accession>